<sequence>MELPSPSWDAGNKSSTPPSLISDPSGFRLLDWKVTFNWALRVYSVHRISGIISPAPFAPMVVTGTLDDDGLGPVSWWEGSTSNENHEDDDPSGS</sequence>
<evidence type="ECO:0000313" key="2">
    <source>
        <dbReference type="EMBL" id="CDY31751.1"/>
    </source>
</evidence>
<evidence type="ECO:0000313" key="3">
    <source>
        <dbReference type="Proteomes" id="UP000028999"/>
    </source>
</evidence>
<name>A0A078H1U4_BRANA</name>
<protein>
    <submittedName>
        <fullName evidence="2">BnaA04g16870D protein</fullName>
    </submittedName>
</protein>
<dbReference type="STRING" id="3708.A0A078H1U4"/>
<keyword evidence="3" id="KW-1185">Reference proteome</keyword>
<dbReference type="Proteomes" id="UP000028999">
    <property type="component" value="Unassembled WGS sequence"/>
</dbReference>
<feature type="region of interest" description="Disordered" evidence="1">
    <location>
        <begin position="1"/>
        <end position="24"/>
    </location>
</feature>
<evidence type="ECO:0000256" key="1">
    <source>
        <dbReference type="SAM" id="MobiDB-lite"/>
    </source>
</evidence>
<dbReference type="Gene3D" id="2.40.50.140">
    <property type="entry name" value="Nucleic acid-binding proteins"/>
    <property type="match status" value="1"/>
</dbReference>
<dbReference type="PaxDb" id="3708-A0A078H1U4"/>
<accession>A0A078H1U4</accession>
<reference evidence="2 3" key="1">
    <citation type="journal article" date="2014" name="Science">
        <title>Plant genetics. Early allopolyploid evolution in the post-Neolithic Brassica napus oilseed genome.</title>
        <authorList>
            <person name="Chalhoub B."/>
            <person name="Denoeud F."/>
            <person name="Liu S."/>
            <person name="Parkin I.A."/>
            <person name="Tang H."/>
            <person name="Wang X."/>
            <person name="Chiquet J."/>
            <person name="Belcram H."/>
            <person name="Tong C."/>
            <person name="Samans B."/>
            <person name="Correa M."/>
            <person name="Da Silva C."/>
            <person name="Just J."/>
            <person name="Falentin C."/>
            <person name="Koh C.S."/>
            <person name="Le Clainche I."/>
            <person name="Bernard M."/>
            <person name="Bento P."/>
            <person name="Noel B."/>
            <person name="Labadie K."/>
            <person name="Alberti A."/>
            <person name="Charles M."/>
            <person name="Arnaud D."/>
            <person name="Guo H."/>
            <person name="Daviaud C."/>
            <person name="Alamery S."/>
            <person name="Jabbari K."/>
            <person name="Zhao M."/>
            <person name="Edger P.P."/>
            <person name="Chelaifa H."/>
            <person name="Tack D."/>
            <person name="Lassalle G."/>
            <person name="Mestiri I."/>
            <person name="Schnel N."/>
            <person name="Le Paslier M.C."/>
            <person name="Fan G."/>
            <person name="Renault V."/>
            <person name="Bayer P.E."/>
            <person name="Golicz A.A."/>
            <person name="Manoli S."/>
            <person name="Lee T.H."/>
            <person name="Thi V.H."/>
            <person name="Chalabi S."/>
            <person name="Hu Q."/>
            <person name="Fan C."/>
            <person name="Tollenaere R."/>
            <person name="Lu Y."/>
            <person name="Battail C."/>
            <person name="Shen J."/>
            <person name="Sidebottom C.H."/>
            <person name="Wang X."/>
            <person name="Canaguier A."/>
            <person name="Chauveau A."/>
            <person name="Berard A."/>
            <person name="Deniot G."/>
            <person name="Guan M."/>
            <person name="Liu Z."/>
            <person name="Sun F."/>
            <person name="Lim Y.P."/>
            <person name="Lyons E."/>
            <person name="Town C.D."/>
            <person name="Bancroft I."/>
            <person name="Wang X."/>
            <person name="Meng J."/>
            <person name="Ma J."/>
            <person name="Pires J.C."/>
            <person name="King G.J."/>
            <person name="Brunel D."/>
            <person name="Delourme R."/>
            <person name="Renard M."/>
            <person name="Aury J.M."/>
            <person name="Adams K.L."/>
            <person name="Batley J."/>
            <person name="Snowdon R.J."/>
            <person name="Tost J."/>
            <person name="Edwards D."/>
            <person name="Zhou Y."/>
            <person name="Hua W."/>
            <person name="Sharpe A.G."/>
            <person name="Paterson A.H."/>
            <person name="Guan C."/>
            <person name="Wincker P."/>
        </authorList>
    </citation>
    <scope>NUCLEOTIDE SEQUENCE [LARGE SCALE GENOMIC DNA]</scope>
    <source>
        <strain evidence="3">cv. Darmor-bzh</strain>
    </source>
</reference>
<dbReference type="EMBL" id="LK032278">
    <property type="protein sequence ID" value="CDY31751.1"/>
    <property type="molecule type" value="Genomic_DNA"/>
</dbReference>
<dbReference type="InterPro" id="IPR012340">
    <property type="entry name" value="NA-bd_OB-fold"/>
</dbReference>
<feature type="region of interest" description="Disordered" evidence="1">
    <location>
        <begin position="72"/>
        <end position="94"/>
    </location>
</feature>
<dbReference type="AlphaFoldDB" id="A0A078H1U4"/>
<organism evidence="2 3">
    <name type="scientific">Brassica napus</name>
    <name type="common">Rape</name>
    <dbReference type="NCBI Taxonomy" id="3708"/>
    <lineage>
        <taxon>Eukaryota</taxon>
        <taxon>Viridiplantae</taxon>
        <taxon>Streptophyta</taxon>
        <taxon>Embryophyta</taxon>
        <taxon>Tracheophyta</taxon>
        <taxon>Spermatophyta</taxon>
        <taxon>Magnoliopsida</taxon>
        <taxon>eudicotyledons</taxon>
        <taxon>Gunneridae</taxon>
        <taxon>Pentapetalae</taxon>
        <taxon>rosids</taxon>
        <taxon>malvids</taxon>
        <taxon>Brassicales</taxon>
        <taxon>Brassicaceae</taxon>
        <taxon>Brassiceae</taxon>
        <taxon>Brassica</taxon>
    </lineage>
</organism>
<gene>
    <name evidence="2" type="primary">BnaA04g16870D</name>
    <name evidence="2" type="ORF">GSBRNA2T00050396001</name>
</gene>
<proteinExistence type="predicted"/>
<dbReference type="Gramene" id="CDY31751">
    <property type="protein sequence ID" value="CDY31751"/>
    <property type="gene ID" value="GSBRNA2T00050396001"/>
</dbReference>